<dbReference type="PANTHER" id="PTHR33355:SF11">
    <property type="entry name" value="WALL-ASSOCIATED RECEPTOR KINASE GALACTURONAN-BINDING DOMAIN-CONTAINING PROTEIN"/>
    <property type="match status" value="1"/>
</dbReference>
<proteinExistence type="predicted"/>
<feature type="chain" id="PRO_5042882001" evidence="1">
    <location>
        <begin position="23"/>
        <end position="273"/>
    </location>
</feature>
<dbReference type="AlphaFoldDB" id="A0AAN8ZFU5"/>
<protein>
    <submittedName>
        <fullName evidence="2">Uncharacterized protein</fullName>
    </submittedName>
</protein>
<evidence type="ECO:0000256" key="1">
    <source>
        <dbReference type="SAM" id="SignalP"/>
    </source>
</evidence>
<dbReference type="Proteomes" id="UP001370490">
    <property type="component" value="Unassembled WGS sequence"/>
</dbReference>
<organism evidence="2 3">
    <name type="scientific">Dillenia turbinata</name>
    <dbReference type="NCBI Taxonomy" id="194707"/>
    <lineage>
        <taxon>Eukaryota</taxon>
        <taxon>Viridiplantae</taxon>
        <taxon>Streptophyta</taxon>
        <taxon>Embryophyta</taxon>
        <taxon>Tracheophyta</taxon>
        <taxon>Spermatophyta</taxon>
        <taxon>Magnoliopsida</taxon>
        <taxon>eudicotyledons</taxon>
        <taxon>Gunneridae</taxon>
        <taxon>Pentapetalae</taxon>
        <taxon>Dilleniales</taxon>
        <taxon>Dilleniaceae</taxon>
        <taxon>Dillenia</taxon>
    </lineage>
</organism>
<keyword evidence="1" id="KW-0732">Signal</keyword>
<sequence length="273" mass="30296">MPMEKNFCLLQLLLTLITSSIAQPTPETFCGKIKISDPFSLQNPRGSSPFNHMILCKHQRLFFRTSLGLFPISSINYTSKSLTISHPTCSSSIHFISPSLLSAGIPTPKEPNSIIFFNCSSVKHPKLSLISNCTLFDSCAVSLGAFEGSSSCLLVKDSTDLGREFDPKELSCTQYRRVYRSYSDDKDDKEGYEMGTRISFEIPDHIPNICNECQKPNGNCGVGLRCICHPNECRDKVFSPGISQNPINAVLCSLLSITFLMMSYKEGLFTMVT</sequence>
<reference evidence="2 3" key="1">
    <citation type="submission" date="2023-12" db="EMBL/GenBank/DDBJ databases">
        <title>A high-quality genome assembly for Dillenia turbinata (Dilleniales).</title>
        <authorList>
            <person name="Chanderbali A."/>
        </authorList>
    </citation>
    <scope>NUCLEOTIDE SEQUENCE [LARGE SCALE GENOMIC DNA]</scope>
    <source>
        <strain evidence="2">LSX21</strain>
        <tissue evidence="2">Leaf</tissue>
    </source>
</reference>
<comment type="caution">
    <text evidence="2">The sequence shown here is derived from an EMBL/GenBank/DDBJ whole genome shotgun (WGS) entry which is preliminary data.</text>
</comment>
<evidence type="ECO:0000313" key="2">
    <source>
        <dbReference type="EMBL" id="KAK6936167.1"/>
    </source>
</evidence>
<name>A0AAN8ZFU5_9MAGN</name>
<feature type="signal peptide" evidence="1">
    <location>
        <begin position="1"/>
        <end position="22"/>
    </location>
</feature>
<keyword evidence="3" id="KW-1185">Reference proteome</keyword>
<dbReference type="EMBL" id="JBAMMX010000007">
    <property type="protein sequence ID" value="KAK6936167.1"/>
    <property type="molecule type" value="Genomic_DNA"/>
</dbReference>
<evidence type="ECO:0000313" key="3">
    <source>
        <dbReference type="Proteomes" id="UP001370490"/>
    </source>
</evidence>
<dbReference type="PANTHER" id="PTHR33355">
    <property type="entry name" value="WALL-ASSOCIATED RECEPTOR KINASE CARBOXY-TERMINAL PROTEIN-RELATED"/>
    <property type="match status" value="1"/>
</dbReference>
<gene>
    <name evidence="2" type="ORF">RJ641_033197</name>
</gene>
<accession>A0AAN8ZFU5</accession>